<dbReference type="PANTHER" id="PTHR44845:SF6">
    <property type="entry name" value="BETA-ALANINE-ACTIVATING ENZYME"/>
    <property type="match status" value="1"/>
</dbReference>
<dbReference type="RefSeq" id="WP_117350876.1">
    <property type="nucleotide sequence ID" value="NZ_CP031742.1"/>
</dbReference>
<dbReference type="InterPro" id="IPR045851">
    <property type="entry name" value="AMP-bd_C_sf"/>
</dbReference>
<dbReference type="Pfam" id="PF00501">
    <property type="entry name" value="AMP-binding"/>
    <property type="match status" value="1"/>
</dbReference>
<evidence type="ECO:0000313" key="6">
    <source>
        <dbReference type="EMBL" id="AXQ58846.1"/>
    </source>
</evidence>
<dbReference type="Gene3D" id="3.30.300.30">
    <property type="match status" value="1"/>
</dbReference>
<evidence type="ECO:0000259" key="4">
    <source>
        <dbReference type="Pfam" id="PF00501"/>
    </source>
</evidence>
<dbReference type="CDD" id="cd05930">
    <property type="entry name" value="A_NRPS"/>
    <property type="match status" value="1"/>
</dbReference>
<dbReference type="SUPFAM" id="SSF56801">
    <property type="entry name" value="Acetyl-CoA synthetase-like"/>
    <property type="match status" value="1"/>
</dbReference>
<feature type="compositionally biased region" description="Low complexity" evidence="3">
    <location>
        <begin position="12"/>
        <end position="28"/>
    </location>
</feature>
<feature type="domain" description="AMP-dependent synthetase/ligase" evidence="4">
    <location>
        <begin position="43"/>
        <end position="382"/>
    </location>
</feature>
<evidence type="ECO:0000313" key="7">
    <source>
        <dbReference type="Proteomes" id="UP000259636"/>
    </source>
</evidence>
<dbReference type="Proteomes" id="UP000259636">
    <property type="component" value="Chromosome"/>
</dbReference>
<name>A0A385DKL4_9ACTN</name>
<proteinExistence type="predicted"/>
<evidence type="ECO:0000256" key="1">
    <source>
        <dbReference type="ARBA" id="ARBA00022450"/>
    </source>
</evidence>
<dbReference type="PROSITE" id="PS00455">
    <property type="entry name" value="AMP_BINDING"/>
    <property type="match status" value="1"/>
</dbReference>
<feature type="compositionally biased region" description="Low complexity" evidence="3">
    <location>
        <begin position="150"/>
        <end position="169"/>
    </location>
</feature>
<feature type="compositionally biased region" description="Polar residues" evidence="3">
    <location>
        <begin position="1"/>
        <end position="11"/>
    </location>
</feature>
<evidence type="ECO:0000256" key="2">
    <source>
        <dbReference type="ARBA" id="ARBA00022553"/>
    </source>
</evidence>
<reference evidence="6 7" key="1">
    <citation type="submission" date="2018-08" db="EMBL/GenBank/DDBJ databases">
        <authorList>
            <person name="Ferrada E.E."/>
            <person name="Latorre B.A."/>
        </authorList>
    </citation>
    <scope>NUCLEOTIDE SEQUENCE [LARGE SCALE GENOMIC DNA]</scope>
    <source>
        <strain evidence="6 7">VK-A60T</strain>
    </source>
</reference>
<keyword evidence="1" id="KW-0596">Phosphopantetheine</keyword>
<accession>A0A385DKL4</accession>
<dbReference type="NCBIfam" id="TIGR01733">
    <property type="entry name" value="AA-adenyl-dom"/>
    <property type="match status" value="1"/>
</dbReference>
<evidence type="ECO:0000256" key="3">
    <source>
        <dbReference type="SAM" id="MobiDB-lite"/>
    </source>
</evidence>
<dbReference type="Pfam" id="PF13193">
    <property type="entry name" value="AMP-binding_C"/>
    <property type="match status" value="1"/>
</dbReference>
<dbReference type="InterPro" id="IPR020845">
    <property type="entry name" value="AMP-binding_CS"/>
</dbReference>
<dbReference type="GeneID" id="300113622"/>
<dbReference type="KEGG" id="sky:D0C37_05325"/>
<dbReference type="InterPro" id="IPR000873">
    <property type="entry name" value="AMP-dep_synth/lig_dom"/>
</dbReference>
<organism evidence="6 7">
    <name type="scientific">Streptomyces koyangensis</name>
    <dbReference type="NCBI Taxonomy" id="188770"/>
    <lineage>
        <taxon>Bacteria</taxon>
        <taxon>Bacillati</taxon>
        <taxon>Actinomycetota</taxon>
        <taxon>Actinomycetes</taxon>
        <taxon>Kitasatosporales</taxon>
        <taxon>Streptomycetaceae</taxon>
        <taxon>Streptomyces</taxon>
        <taxon>Streptomyces aurantiacus group</taxon>
    </lineage>
</organism>
<protein>
    <submittedName>
        <fullName evidence="6">Amino acid adenylation domain-containing protein</fullName>
    </submittedName>
</protein>
<dbReference type="EMBL" id="CP031742">
    <property type="protein sequence ID" value="AXQ58846.1"/>
    <property type="molecule type" value="Genomic_DNA"/>
</dbReference>
<dbReference type="PANTHER" id="PTHR44845">
    <property type="entry name" value="CARRIER DOMAIN-CONTAINING PROTEIN"/>
    <property type="match status" value="1"/>
</dbReference>
<sequence length="535" mass="56342">MVTTTPASSNYSAAPTGDAAAPASAGSHPTNTAELVLAGLDAAPRDVAVIDGRRLLTGRQLKRDAERWAALLTAHGVGVGHRVAVLMERSAAHIAAALGVISVGAAYQPSDPRLPAPRIGELLARSRPTLLITDSASAGPGPAGLPVVTPADAARRSGPAPAAGPGPSGEDTVYVMHTSGTTGRPKGVVVPHRALVTRLRWGQGVYPLGRGDRVLWHANVGFDFSVWEMLAPLAFGATVVVGDPREAGDPDALAACLARDAITAVHFVPRMLGLVTGRLSAAQAAQLRYVFCGGATMSAAARDAWLTAYPWTRLFNQYGPTETCIDSTTYLCNGSEHSGEVPIGTPVDGTHVRVADDSLLPVAPGETGELLIGGAGLADGYLHQPERTAERFVTDPYGERLYRTGDLARLDPDGRLFHLGRLDRQIQINGVRAELGEIEHTLLQHPDIDEVHVTALTRGPDTVGTRAYVVTDSQLTAAAIRRHAAGLLPRTHVPTQIVRRDSPLPRTHKGEVDVQALRAATPSGSEPLDLERHLP</sequence>
<feature type="region of interest" description="Disordered" evidence="3">
    <location>
        <begin position="133"/>
        <end position="171"/>
    </location>
</feature>
<dbReference type="InterPro" id="IPR025110">
    <property type="entry name" value="AMP-bd_C"/>
</dbReference>
<dbReference type="InterPro" id="IPR010071">
    <property type="entry name" value="AA_adenyl_dom"/>
</dbReference>
<keyword evidence="2" id="KW-0597">Phosphoprotein</keyword>
<dbReference type="Gene3D" id="2.30.38.10">
    <property type="entry name" value="Luciferase, Domain 3"/>
    <property type="match status" value="1"/>
</dbReference>
<dbReference type="AlphaFoldDB" id="A0A385DKL4"/>
<feature type="region of interest" description="Disordered" evidence="3">
    <location>
        <begin position="1"/>
        <end position="28"/>
    </location>
</feature>
<dbReference type="Gene3D" id="3.40.50.980">
    <property type="match status" value="2"/>
</dbReference>
<feature type="domain" description="AMP-binding enzyme C-terminal" evidence="5">
    <location>
        <begin position="437"/>
        <end position="510"/>
    </location>
</feature>
<evidence type="ECO:0000259" key="5">
    <source>
        <dbReference type="Pfam" id="PF13193"/>
    </source>
</evidence>
<gene>
    <name evidence="6" type="ORF">D0C37_05325</name>
</gene>